<comment type="similarity">
    <text evidence="2">Belongs to the GSP I family.</text>
</comment>
<keyword evidence="3" id="KW-1003">Cell membrane</keyword>
<keyword evidence="8 9" id="KW-0472">Membrane</keyword>
<evidence type="ECO:0008006" key="12">
    <source>
        <dbReference type="Google" id="ProtNLM"/>
    </source>
</evidence>
<dbReference type="PANTHER" id="PTHR38779:SF2">
    <property type="entry name" value="TYPE II SECRETION SYSTEM PROTEIN I-RELATED"/>
    <property type="match status" value="1"/>
</dbReference>
<gene>
    <name evidence="10" type="ordered locus">Desal_0391</name>
</gene>
<organism evidence="10 11">
    <name type="scientific">Maridesulfovibrio salexigens (strain ATCC 14822 / DSM 2638 / NCIMB 8403 / VKM B-1763)</name>
    <name type="common">Desulfovibrio salexigens</name>
    <dbReference type="NCBI Taxonomy" id="526222"/>
    <lineage>
        <taxon>Bacteria</taxon>
        <taxon>Pseudomonadati</taxon>
        <taxon>Thermodesulfobacteriota</taxon>
        <taxon>Desulfovibrionia</taxon>
        <taxon>Desulfovibrionales</taxon>
        <taxon>Desulfovibrionaceae</taxon>
        <taxon>Maridesulfovibrio</taxon>
    </lineage>
</organism>
<dbReference type="NCBIfam" id="TIGR02532">
    <property type="entry name" value="IV_pilin_GFxxxE"/>
    <property type="match status" value="1"/>
</dbReference>
<dbReference type="GO" id="GO:0015628">
    <property type="term" value="P:protein secretion by the type II secretion system"/>
    <property type="evidence" value="ECO:0007669"/>
    <property type="project" value="InterPro"/>
</dbReference>
<evidence type="ECO:0000313" key="11">
    <source>
        <dbReference type="Proteomes" id="UP000002601"/>
    </source>
</evidence>
<protein>
    <recommendedName>
        <fullName evidence="12">General secretion pathway protein I</fullName>
    </recommendedName>
</protein>
<keyword evidence="4" id="KW-0488">Methylation</keyword>
<name>C6BWX8_MARSD</name>
<dbReference type="STRING" id="526222.Desal_0391"/>
<dbReference type="KEGG" id="dsa:Desal_0391"/>
<dbReference type="HOGENOM" id="CLU_1851895_0_0_7"/>
<evidence type="ECO:0000313" key="10">
    <source>
        <dbReference type="EMBL" id="ACS78458.1"/>
    </source>
</evidence>
<evidence type="ECO:0000256" key="1">
    <source>
        <dbReference type="ARBA" id="ARBA00004377"/>
    </source>
</evidence>
<dbReference type="Proteomes" id="UP000002601">
    <property type="component" value="Chromosome"/>
</dbReference>
<dbReference type="InterPro" id="IPR012902">
    <property type="entry name" value="N_methyl_site"/>
</dbReference>
<keyword evidence="11" id="KW-1185">Reference proteome</keyword>
<dbReference type="AlphaFoldDB" id="C6BWX8"/>
<dbReference type="PANTHER" id="PTHR38779">
    <property type="entry name" value="TYPE II SECRETION SYSTEM PROTEIN I-RELATED"/>
    <property type="match status" value="1"/>
</dbReference>
<keyword evidence="6 9" id="KW-0812">Transmembrane</keyword>
<evidence type="ECO:0000256" key="9">
    <source>
        <dbReference type="SAM" id="Phobius"/>
    </source>
</evidence>
<reference evidence="10 11" key="1">
    <citation type="submission" date="2009-06" db="EMBL/GenBank/DDBJ databases">
        <title>Complete sequence of Desulfovibrio salexigens DSM 2638.</title>
        <authorList>
            <consortium name="US DOE Joint Genome Institute"/>
            <person name="Lucas S."/>
            <person name="Copeland A."/>
            <person name="Lapidus A."/>
            <person name="Glavina del Rio T."/>
            <person name="Tice H."/>
            <person name="Bruce D."/>
            <person name="Goodwin L."/>
            <person name="Pitluck S."/>
            <person name="Munk A.C."/>
            <person name="Brettin T."/>
            <person name="Detter J.C."/>
            <person name="Han C."/>
            <person name="Tapia R."/>
            <person name="Larimer F."/>
            <person name="Land M."/>
            <person name="Hauser L."/>
            <person name="Kyrpides N."/>
            <person name="Anderson I."/>
            <person name="Wall J.D."/>
            <person name="Arkin A.P."/>
            <person name="Dehal P."/>
            <person name="Chivian D."/>
            <person name="Giles B."/>
            <person name="Hazen T.C."/>
        </authorList>
    </citation>
    <scope>NUCLEOTIDE SEQUENCE [LARGE SCALE GENOMIC DNA]</scope>
    <source>
        <strain evidence="11">ATCC 14822 / DSM 2638 / NCIMB 8403 / VKM B-1763</strain>
    </source>
</reference>
<sequence>MYAKSCNSGFTLLEVMVAMAILSIGLVAVAGVYSQATAALSQVEGYERAGLEAEMRLASFLNQGNIKPGTTSGKCETLPHGRWKIVSKKEDDYSGVIRVRITVLFFTEGREHEYVLETAQVDQILPAQSKTQTKDKKK</sequence>
<dbReference type="RefSeq" id="WP_012765984.1">
    <property type="nucleotide sequence ID" value="NC_012881.1"/>
</dbReference>
<dbReference type="eggNOG" id="ENOG50318UB">
    <property type="taxonomic scope" value="Bacteria"/>
</dbReference>
<evidence type="ECO:0000256" key="3">
    <source>
        <dbReference type="ARBA" id="ARBA00022475"/>
    </source>
</evidence>
<dbReference type="InterPro" id="IPR045584">
    <property type="entry name" value="Pilin-like"/>
</dbReference>
<dbReference type="Pfam" id="PF07963">
    <property type="entry name" value="N_methyl"/>
    <property type="match status" value="1"/>
</dbReference>
<dbReference type="PROSITE" id="PS00409">
    <property type="entry name" value="PROKAR_NTER_METHYL"/>
    <property type="match status" value="1"/>
</dbReference>
<dbReference type="EMBL" id="CP001649">
    <property type="protein sequence ID" value="ACS78458.1"/>
    <property type="molecule type" value="Genomic_DNA"/>
</dbReference>
<evidence type="ECO:0000256" key="6">
    <source>
        <dbReference type="ARBA" id="ARBA00022692"/>
    </source>
</evidence>
<evidence type="ECO:0000256" key="4">
    <source>
        <dbReference type="ARBA" id="ARBA00022481"/>
    </source>
</evidence>
<dbReference type="SUPFAM" id="SSF54523">
    <property type="entry name" value="Pili subunits"/>
    <property type="match status" value="1"/>
</dbReference>
<keyword evidence="5" id="KW-0997">Cell inner membrane</keyword>
<comment type="subcellular location">
    <subcellularLocation>
        <location evidence="1">Cell inner membrane</location>
        <topology evidence="1">Single-pass membrane protein</topology>
    </subcellularLocation>
</comment>
<evidence type="ECO:0000256" key="5">
    <source>
        <dbReference type="ARBA" id="ARBA00022519"/>
    </source>
</evidence>
<evidence type="ECO:0000256" key="8">
    <source>
        <dbReference type="ARBA" id="ARBA00023136"/>
    </source>
</evidence>
<keyword evidence="7 9" id="KW-1133">Transmembrane helix</keyword>
<dbReference type="GO" id="GO:0015627">
    <property type="term" value="C:type II protein secretion system complex"/>
    <property type="evidence" value="ECO:0007669"/>
    <property type="project" value="InterPro"/>
</dbReference>
<dbReference type="GO" id="GO:0005886">
    <property type="term" value="C:plasma membrane"/>
    <property type="evidence" value="ECO:0007669"/>
    <property type="project" value="UniProtKB-SubCell"/>
</dbReference>
<evidence type="ECO:0000256" key="7">
    <source>
        <dbReference type="ARBA" id="ARBA00022989"/>
    </source>
</evidence>
<accession>C6BWX8</accession>
<evidence type="ECO:0000256" key="2">
    <source>
        <dbReference type="ARBA" id="ARBA00008358"/>
    </source>
</evidence>
<proteinExistence type="inferred from homology"/>
<feature type="transmembrane region" description="Helical" evidence="9">
    <location>
        <begin position="12"/>
        <end position="33"/>
    </location>
</feature>
<dbReference type="InterPro" id="IPR010052">
    <property type="entry name" value="T2SS_protein-GspI"/>
</dbReference>